<feature type="domain" description="Cysteine-rich" evidence="1">
    <location>
        <begin position="3"/>
        <end position="82"/>
    </location>
</feature>
<evidence type="ECO:0000259" key="1">
    <source>
        <dbReference type="Pfam" id="PF02754"/>
    </source>
</evidence>
<keyword evidence="3" id="KW-1185">Reference proteome</keyword>
<dbReference type="OrthoDB" id="9770306at2"/>
<dbReference type="Proteomes" id="UP000094296">
    <property type="component" value="Unassembled WGS sequence"/>
</dbReference>
<dbReference type="PANTHER" id="PTHR30296:SF0">
    <property type="entry name" value="LACTATE UTILIZATION PROTEIN A"/>
    <property type="match status" value="1"/>
</dbReference>
<proteinExistence type="predicted"/>
<protein>
    <submittedName>
        <fullName evidence="2">Fe-S oxidoreductase</fullName>
    </submittedName>
</protein>
<dbReference type="EMBL" id="MIJE01000011">
    <property type="protein sequence ID" value="OEF97351.1"/>
    <property type="molecule type" value="Genomic_DNA"/>
</dbReference>
<organism evidence="2 3">
    <name type="scientific">Desulfuribacillus alkaliarsenatis</name>
    <dbReference type="NCBI Taxonomy" id="766136"/>
    <lineage>
        <taxon>Bacteria</taxon>
        <taxon>Bacillati</taxon>
        <taxon>Bacillota</taxon>
        <taxon>Desulfuribacillia</taxon>
        <taxon>Desulfuribacillales</taxon>
        <taxon>Desulfuribacillaceae</taxon>
        <taxon>Desulfuribacillus</taxon>
    </lineage>
</organism>
<dbReference type="Pfam" id="PF02754">
    <property type="entry name" value="CCG"/>
    <property type="match status" value="2"/>
</dbReference>
<gene>
    <name evidence="2" type="ORF">BHF68_03835</name>
</gene>
<dbReference type="InterPro" id="IPR004017">
    <property type="entry name" value="Cys_rich_dom"/>
</dbReference>
<feature type="domain" description="Cysteine-rich" evidence="1">
    <location>
        <begin position="132"/>
        <end position="215"/>
    </location>
</feature>
<accession>A0A1E5G2T7</accession>
<sequence>MKVTLFTTCIVDFMAMNVGKATVELLESLGHEIDYPTNQTCCGQPMYNTGYVEKTKSTIKHFIETFEHAEVIVSPSGSCVSFVKEYPHVLADDKDWKERAEKVAAKTYELSQFLIDVININDFSAKLPGKAVYHSNCHTARFLKVKEQPLQLLSKVEGLELVDFHNSDKCCGFGGTFSVKMGDISAEVADEKARYIQEANPDYLIGADFACLMNIGGRLSRIGSNIKVMHIAEVLNSK</sequence>
<evidence type="ECO:0000313" key="3">
    <source>
        <dbReference type="Proteomes" id="UP000094296"/>
    </source>
</evidence>
<dbReference type="STRING" id="766136.BHF68_03835"/>
<comment type="caution">
    <text evidence="2">The sequence shown here is derived from an EMBL/GenBank/DDBJ whole genome shotgun (WGS) entry which is preliminary data.</text>
</comment>
<name>A0A1E5G2T7_9FIRM</name>
<evidence type="ECO:0000313" key="2">
    <source>
        <dbReference type="EMBL" id="OEF97351.1"/>
    </source>
</evidence>
<reference evidence="2 3" key="1">
    <citation type="submission" date="2016-09" db="EMBL/GenBank/DDBJ databases">
        <title>Draft genome sequence for the type strain of Desulfuribacillus alkaliarsenatis AHT28, an obligately anaerobic, sulfidogenic bacterium isolated from Russian soda lake sediments.</title>
        <authorList>
            <person name="Abin C.A."/>
            <person name="Hollibaugh J.T."/>
        </authorList>
    </citation>
    <scope>NUCLEOTIDE SEQUENCE [LARGE SCALE GENOMIC DNA]</scope>
    <source>
        <strain evidence="2 3">AHT28</strain>
    </source>
</reference>
<dbReference type="GO" id="GO:0016491">
    <property type="term" value="F:oxidoreductase activity"/>
    <property type="evidence" value="ECO:0007669"/>
    <property type="project" value="UniProtKB-ARBA"/>
</dbReference>
<dbReference type="PANTHER" id="PTHR30296">
    <property type="entry name" value="UNCHARACTERIZED PROTEIN YKGE"/>
    <property type="match status" value="1"/>
</dbReference>
<dbReference type="AlphaFoldDB" id="A0A1E5G2T7"/>
<dbReference type="RefSeq" id="WP_069642749.1">
    <property type="nucleotide sequence ID" value="NZ_MIJE01000011.1"/>
</dbReference>
<dbReference type="GO" id="GO:0005829">
    <property type="term" value="C:cytosol"/>
    <property type="evidence" value="ECO:0007669"/>
    <property type="project" value="TreeGrafter"/>
</dbReference>